<accession>R7YE84</accession>
<protein>
    <submittedName>
        <fullName evidence="4">Acyl-CoA synthetases (AMP-forming)/AMP-acid ligases II</fullName>
    </submittedName>
</protein>
<evidence type="ECO:0000313" key="4">
    <source>
        <dbReference type="EMBL" id="EON34089.1"/>
    </source>
</evidence>
<dbReference type="PANTHER" id="PTHR43201:SF5">
    <property type="entry name" value="MEDIUM-CHAIN ACYL-COA LIGASE ACSF2, MITOCHONDRIAL"/>
    <property type="match status" value="1"/>
</dbReference>
<dbReference type="PANTHER" id="PTHR43201">
    <property type="entry name" value="ACYL-COA SYNTHETASE"/>
    <property type="match status" value="1"/>
</dbReference>
<comment type="caution">
    <text evidence="4">The sequence shown here is derived from an EMBL/GenBank/DDBJ whole genome shotgun (WGS) entry which is preliminary data.</text>
</comment>
<dbReference type="InterPro" id="IPR045851">
    <property type="entry name" value="AMP-bd_C_sf"/>
</dbReference>
<sequence>MKDMIISGGENIYPREIEDVLFGMDGIADAAVVGVPSDKWGVSPVAVVVASPDSVITGDDVLAHCRAHLARFKAPVDVLFVDVLPRNAVGKVLKRELRAPFWDGRARSVN</sequence>
<reference evidence="4 5" key="1">
    <citation type="journal article" date="2013" name="Genome Announc.">
        <title>Draft Genome Sequence of a Benzothiophene-Desulfurizing Bacterium, Gordona terrae Strain C-6.</title>
        <authorList>
            <person name="Wang W."/>
            <person name="Ma T."/>
            <person name="Ren Y."/>
            <person name="Li G."/>
        </authorList>
    </citation>
    <scope>NUCLEOTIDE SEQUENCE [LARGE SCALE GENOMIC DNA]</scope>
    <source>
        <strain evidence="4 5">C-6</strain>
    </source>
</reference>
<feature type="domain" description="AMP-binding enzyme C-terminal" evidence="3">
    <location>
        <begin position="16"/>
        <end position="91"/>
    </location>
</feature>
<evidence type="ECO:0000256" key="1">
    <source>
        <dbReference type="ARBA" id="ARBA00006432"/>
    </source>
</evidence>
<evidence type="ECO:0000313" key="5">
    <source>
        <dbReference type="Proteomes" id="UP000013569"/>
    </source>
</evidence>
<organism evidence="4 5">
    <name type="scientific">Gordonia terrae C-6</name>
    <dbReference type="NCBI Taxonomy" id="1316928"/>
    <lineage>
        <taxon>Bacteria</taxon>
        <taxon>Bacillati</taxon>
        <taxon>Actinomycetota</taxon>
        <taxon>Actinomycetes</taxon>
        <taxon>Mycobacteriales</taxon>
        <taxon>Gordoniaceae</taxon>
        <taxon>Gordonia</taxon>
    </lineage>
</organism>
<name>R7YE84_9ACTN</name>
<dbReference type="InterPro" id="IPR025110">
    <property type="entry name" value="AMP-bd_C"/>
</dbReference>
<evidence type="ECO:0000256" key="2">
    <source>
        <dbReference type="ARBA" id="ARBA00022598"/>
    </source>
</evidence>
<gene>
    <name evidence="4" type="ORF">GTC6_03895</name>
</gene>
<dbReference type="GO" id="GO:0006631">
    <property type="term" value="P:fatty acid metabolic process"/>
    <property type="evidence" value="ECO:0007669"/>
    <property type="project" value="TreeGrafter"/>
</dbReference>
<proteinExistence type="inferred from homology"/>
<dbReference type="Gene3D" id="3.30.300.30">
    <property type="match status" value="1"/>
</dbReference>
<evidence type="ECO:0000259" key="3">
    <source>
        <dbReference type="Pfam" id="PF13193"/>
    </source>
</evidence>
<dbReference type="PATRIC" id="fig|1316928.3.peg.788"/>
<dbReference type="Proteomes" id="UP000013569">
    <property type="component" value="Unassembled WGS sequence"/>
</dbReference>
<dbReference type="AlphaFoldDB" id="R7YE84"/>
<comment type="similarity">
    <text evidence="1">Belongs to the ATP-dependent AMP-binding enzyme family.</text>
</comment>
<keyword evidence="2 4" id="KW-0436">Ligase</keyword>
<dbReference type="EMBL" id="AQPW01000003">
    <property type="protein sequence ID" value="EON34089.1"/>
    <property type="molecule type" value="Genomic_DNA"/>
</dbReference>
<dbReference type="Pfam" id="PF13193">
    <property type="entry name" value="AMP-binding_C"/>
    <property type="match status" value="1"/>
</dbReference>
<dbReference type="FunFam" id="3.30.300.30:FF:000008">
    <property type="entry name" value="2,3-dihydroxybenzoate-AMP ligase"/>
    <property type="match status" value="1"/>
</dbReference>
<dbReference type="GO" id="GO:0031956">
    <property type="term" value="F:medium-chain fatty acid-CoA ligase activity"/>
    <property type="evidence" value="ECO:0007669"/>
    <property type="project" value="TreeGrafter"/>
</dbReference>
<dbReference type="SUPFAM" id="SSF56801">
    <property type="entry name" value="Acetyl-CoA synthetase-like"/>
    <property type="match status" value="1"/>
</dbReference>